<dbReference type="Proteomes" id="UP001158576">
    <property type="component" value="Chromosome 1"/>
</dbReference>
<dbReference type="EMBL" id="OU015566">
    <property type="protein sequence ID" value="CAG5106546.1"/>
    <property type="molecule type" value="Genomic_DNA"/>
</dbReference>
<name>A0ABN7SXS5_OIKDI</name>
<dbReference type="PANTHER" id="PTHR43108">
    <property type="entry name" value="N-ACETYLGLUCOSAMINE-6-SULFATASE FAMILY MEMBER"/>
    <property type="match status" value="1"/>
</dbReference>
<feature type="compositionally biased region" description="Basic residues" evidence="6">
    <location>
        <begin position="705"/>
        <end position="721"/>
    </location>
</feature>
<evidence type="ECO:0000313" key="8">
    <source>
        <dbReference type="EMBL" id="CAG5106546.1"/>
    </source>
</evidence>
<dbReference type="Pfam" id="PF00147">
    <property type="entry name" value="Fibrinogen_C"/>
    <property type="match status" value="2"/>
</dbReference>
<dbReference type="InterPro" id="IPR036056">
    <property type="entry name" value="Fibrinogen-like_C"/>
</dbReference>
<gene>
    <name evidence="8" type="ORF">OKIOD_LOCUS11656</name>
</gene>
<dbReference type="SUPFAM" id="SSF56496">
    <property type="entry name" value="Fibrinogen C-terminal domain-like"/>
    <property type="match status" value="2"/>
</dbReference>
<evidence type="ECO:0000256" key="4">
    <source>
        <dbReference type="ARBA" id="ARBA00022801"/>
    </source>
</evidence>
<dbReference type="PROSITE" id="PS00523">
    <property type="entry name" value="SULFATASE_1"/>
    <property type="match status" value="1"/>
</dbReference>
<organism evidence="8 9">
    <name type="scientific">Oikopleura dioica</name>
    <name type="common">Tunicate</name>
    <dbReference type="NCBI Taxonomy" id="34765"/>
    <lineage>
        <taxon>Eukaryota</taxon>
        <taxon>Metazoa</taxon>
        <taxon>Chordata</taxon>
        <taxon>Tunicata</taxon>
        <taxon>Appendicularia</taxon>
        <taxon>Copelata</taxon>
        <taxon>Oikopleuridae</taxon>
        <taxon>Oikopleura</taxon>
    </lineage>
</organism>
<sequence>MKNLLLLVSLVTAKRTRNSGHNGNSRFQNGKRPNIIIFVLDDQDVQLRSQDVMVKTQEHLIDKGVKFNNAFTTTPTCCPSRSSMLTGLYAHNHHVMTNNENCTGAEWIEKFEPRTYGAKLQEKDYKTAFFGKYLNEYNGTYVADFDKEKRSGLQLHSFGDKPEEYFTDVIVDNALEYFETHADDAEPLLMVLNFPAPHGPEDAHPDYRHVYDQPNEFQQGILGAHRDLVFNKTSWQPGEKHWFIASQKEMNEDDGHFTDLLQRRRLQTLFSVDNGIESIMKAVEARNQMDNTYFMYTSDHGYHLGQFGVVKGKALPYDFDSRIPFYMRGPSIPRGELREEIVLNIDLMPTILDIAGFKKEAERDLDGTSILKVAKGTQDPRKWRKYFLIERGKFPNNMLFSKPNKQEYLSQLCRRKKMQTPIDGQSCQPKQTHYCTKEGDEWKISKCKNPPKLGITLSADGKEFCCCYECYKRHQAHCARRARSRRAIFSPAHFPMTFKSNFCDVPQKSCTCEKRQKTTSSKHISSPQRRKNPVNQMKNELDKERSQYKDMRDFHKSIRNQHNKRGKRKGGDCKQRGMACFTVDDQTFQTHPKWDRDEQCYCINASNGTFFCLRHLSQEENERENYLYCEFITGEQEFYDLETDKNAELNLWNLDEETIPDSPLKSRPGKFNKLKERLPGLKDKLFNCQGTKCKEEIEYGNRAFSNRRSRNNNRRSLRRKNIGANPQQSTSNHRNCSFFREKSRSLHKMATSCGEIYQSGCMTTGRYYIRVGNRRRIPVLCDMDTDGGGWTVVHSHGVRHPEEFRCYKETSVDSPTFEGRKCRRAVGQANWNSTWEEYIIGFGEIPSAEGRNDFWLGLDNIFELSNAGRGTEARIELYNWGGERSWAKYGTFMVSDIDFGYRLTVKNFEDNKDLPVHDAFSGVTENFLCRGRNCPNRRENRQNSKQNGQMFTTKDRDNDNYCRPTAIKRDGSPEYKEEDKACEMTHSNTNCAIEEQSGFWFNSCSAVNLNGPIYRTNPERERQKALPAGMIWATWQKQTSLMFSSIKLRPRNFNS</sequence>
<feature type="compositionally biased region" description="Polar residues" evidence="6">
    <location>
        <begin position="518"/>
        <end position="538"/>
    </location>
</feature>
<feature type="compositionally biased region" description="Polar residues" evidence="6">
    <location>
        <begin position="724"/>
        <end position="733"/>
    </location>
</feature>
<dbReference type="Pfam" id="PF00884">
    <property type="entry name" value="Sulfatase"/>
    <property type="match status" value="1"/>
</dbReference>
<dbReference type="SUPFAM" id="SSF53649">
    <property type="entry name" value="Alkaline phosphatase-like"/>
    <property type="match status" value="1"/>
</dbReference>
<dbReference type="InterPro" id="IPR014716">
    <property type="entry name" value="Fibrinogen_a/b/g_C_1"/>
</dbReference>
<evidence type="ECO:0000256" key="5">
    <source>
        <dbReference type="ARBA" id="ARBA00023180"/>
    </source>
</evidence>
<dbReference type="NCBIfam" id="NF040941">
    <property type="entry name" value="GGGWT_bact"/>
    <property type="match status" value="1"/>
</dbReference>
<feature type="compositionally biased region" description="Polar residues" evidence="6">
    <location>
        <begin position="943"/>
        <end position="952"/>
    </location>
</feature>
<accession>A0ABN7SXS5</accession>
<feature type="region of interest" description="Disordered" evidence="6">
    <location>
        <begin position="935"/>
        <end position="974"/>
    </location>
</feature>
<keyword evidence="4" id="KW-0378">Hydrolase</keyword>
<evidence type="ECO:0000259" key="7">
    <source>
        <dbReference type="PROSITE" id="PS51406"/>
    </source>
</evidence>
<proteinExistence type="inferred from homology"/>
<dbReference type="Gene3D" id="4.10.530.10">
    <property type="entry name" value="Gamma-fibrinogen Carboxyl Terminal Fragment, domain 2"/>
    <property type="match status" value="1"/>
</dbReference>
<evidence type="ECO:0000313" key="9">
    <source>
        <dbReference type="Proteomes" id="UP001158576"/>
    </source>
</evidence>
<evidence type="ECO:0000256" key="2">
    <source>
        <dbReference type="ARBA" id="ARBA00008779"/>
    </source>
</evidence>
<dbReference type="InterPro" id="IPR017850">
    <property type="entry name" value="Alkaline_phosphatase_core_sf"/>
</dbReference>
<comment type="similarity">
    <text evidence="2">Belongs to the sulfatase family.</text>
</comment>
<evidence type="ECO:0000256" key="3">
    <source>
        <dbReference type="ARBA" id="ARBA00022729"/>
    </source>
</evidence>
<dbReference type="SMART" id="SM00186">
    <property type="entry name" value="FBG"/>
    <property type="match status" value="1"/>
</dbReference>
<dbReference type="InterPro" id="IPR000917">
    <property type="entry name" value="Sulfatase_N"/>
</dbReference>
<dbReference type="InterPro" id="IPR024607">
    <property type="entry name" value="Sulfatase_CS"/>
</dbReference>
<keyword evidence="3" id="KW-0732">Signal</keyword>
<dbReference type="InterPro" id="IPR002181">
    <property type="entry name" value="Fibrinogen_a/b/g_C_dom"/>
</dbReference>
<protein>
    <submittedName>
        <fullName evidence="8">Oidioi.mRNA.OKI2018_I69.chr1.g2891.t1.cds</fullName>
    </submittedName>
</protein>
<dbReference type="Gene3D" id="3.90.215.10">
    <property type="entry name" value="Gamma Fibrinogen, chain A, domain 1"/>
    <property type="match status" value="1"/>
</dbReference>
<evidence type="ECO:0000256" key="1">
    <source>
        <dbReference type="ARBA" id="ARBA00001913"/>
    </source>
</evidence>
<dbReference type="CDD" id="cd16147">
    <property type="entry name" value="G6S"/>
    <property type="match status" value="1"/>
</dbReference>
<reference evidence="8 9" key="1">
    <citation type="submission" date="2021-04" db="EMBL/GenBank/DDBJ databases">
        <authorList>
            <person name="Bliznina A."/>
        </authorList>
    </citation>
    <scope>NUCLEOTIDE SEQUENCE [LARGE SCALE GENOMIC DNA]</scope>
</reference>
<comment type="cofactor">
    <cofactor evidence="1">
        <name>Ca(2+)</name>
        <dbReference type="ChEBI" id="CHEBI:29108"/>
    </cofactor>
</comment>
<feature type="region of interest" description="Disordered" evidence="6">
    <location>
        <begin position="704"/>
        <end position="733"/>
    </location>
</feature>
<dbReference type="PANTHER" id="PTHR43108:SF16">
    <property type="entry name" value="EXTRACELLULAR SULFATASE SULF-1 HOMOLOG"/>
    <property type="match status" value="1"/>
</dbReference>
<dbReference type="Gene3D" id="3.40.720.10">
    <property type="entry name" value="Alkaline Phosphatase, subunit A"/>
    <property type="match status" value="1"/>
</dbReference>
<dbReference type="PROSITE" id="PS51406">
    <property type="entry name" value="FIBRINOGEN_C_2"/>
    <property type="match status" value="1"/>
</dbReference>
<evidence type="ECO:0000256" key="6">
    <source>
        <dbReference type="SAM" id="MobiDB-lite"/>
    </source>
</evidence>
<feature type="region of interest" description="Disordered" evidence="6">
    <location>
        <begin position="514"/>
        <end position="546"/>
    </location>
</feature>
<keyword evidence="9" id="KW-1185">Reference proteome</keyword>
<keyword evidence="5" id="KW-0325">Glycoprotein</keyword>
<feature type="domain" description="Fibrinogen C-terminal" evidence="7">
    <location>
        <begin position="744"/>
        <end position="1052"/>
    </location>
</feature>